<dbReference type="Pfam" id="PF01636">
    <property type="entry name" value="APH"/>
    <property type="match status" value="1"/>
</dbReference>
<feature type="domain" description="Aminoglycoside phosphotransferase" evidence="1">
    <location>
        <begin position="22"/>
        <end position="245"/>
    </location>
</feature>
<dbReference type="InterPro" id="IPR047175">
    <property type="entry name" value="CotS-like"/>
</dbReference>
<dbReference type="RefSeq" id="WP_244746496.1">
    <property type="nucleotide sequence ID" value="NZ_CP095071.1"/>
</dbReference>
<evidence type="ECO:0000313" key="3">
    <source>
        <dbReference type="Proteomes" id="UP000831537"/>
    </source>
</evidence>
<reference evidence="2 3" key="1">
    <citation type="submission" date="2022-04" db="EMBL/GenBank/DDBJ databases">
        <title>Gracilibacillus sp. isolated from saltern.</title>
        <authorList>
            <person name="Won M."/>
            <person name="Lee C.-M."/>
            <person name="Woen H.-Y."/>
            <person name="Kwon S.-W."/>
        </authorList>
    </citation>
    <scope>NUCLEOTIDE SEQUENCE [LARGE SCALE GENOMIC DNA]</scope>
    <source>
        <strain evidence="2 3">SSPM10-3</strain>
    </source>
</reference>
<sequence length="338" mass="40730">MRWSQLLQSYQLQPESIEQITDRLYKIEADHQQYALKHARLLPEDVGRWQAIQQYIQGKKIFGFVPVYSTVHQRSFVEDNGEIYYLMPWVNREISEQPADEYATAIHTIGKLHAATMDYHKIEAVKQNRSTLESQFEQELSYCREQMLQYVRLFEAKRFMSPAELQICMYYRDVEQLFNKMEEWQEIYLDRMEETDQMKYTLCHGNVKPSHYMTTGMNTYLLNWEYALMTSPTYDLVSYYQYLFRFHDCDMDKISESFSVYCRYIDLSDYEKSLLVLQLLSPHNWFRSMSEIMQPRRGTSNVRKSVEIEVEFRKLFHGFQMQEYIYQTLKTDPIDDLG</sequence>
<dbReference type="Proteomes" id="UP000831537">
    <property type="component" value="Chromosome"/>
</dbReference>
<dbReference type="SUPFAM" id="SSF56112">
    <property type="entry name" value="Protein kinase-like (PK-like)"/>
    <property type="match status" value="1"/>
</dbReference>
<evidence type="ECO:0000259" key="1">
    <source>
        <dbReference type="Pfam" id="PF01636"/>
    </source>
</evidence>
<dbReference type="EMBL" id="CP095071">
    <property type="protein sequence ID" value="UOQ86175.1"/>
    <property type="molecule type" value="Genomic_DNA"/>
</dbReference>
<dbReference type="Gene3D" id="3.90.1200.10">
    <property type="match status" value="1"/>
</dbReference>
<accession>A0ABY4GPX4</accession>
<dbReference type="PANTHER" id="PTHR39179:SF3">
    <property type="entry name" value="COTS-RELATED PROTEIN"/>
    <property type="match status" value="1"/>
</dbReference>
<dbReference type="Gene3D" id="3.30.200.20">
    <property type="entry name" value="Phosphorylase Kinase, domain 1"/>
    <property type="match status" value="1"/>
</dbReference>
<name>A0ABY4GPX4_9BACI</name>
<keyword evidence="3" id="KW-1185">Reference proteome</keyword>
<protein>
    <submittedName>
        <fullName evidence="2">Phosphotransferase</fullName>
    </submittedName>
</protein>
<gene>
    <name evidence="2" type="ORF">MUN87_04565</name>
</gene>
<proteinExistence type="predicted"/>
<dbReference type="InterPro" id="IPR011009">
    <property type="entry name" value="Kinase-like_dom_sf"/>
</dbReference>
<dbReference type="PANTHER" id="PTHR39179">
    <property type="entry name" value="SPORE COAT PROTEIN I"/>
    <property type="match status" value="1"/>
</dbReference>
<organism evidence="2 3">
    <name type="scientific">Gracilibacillus salinarum</name>
    <dbReference type="NCBI Taxonomy" id="2932255"/>
    <lineage>
        <taxon>Bacteria</taxon>
        <taxon>Bacillati</taxon>
        <taxon>Bacillota</taxon>
        <taxon>Bacilli</taxon>
        <taxon>Bacillales</taxon>
        <taxon>Bacillaceae</taxon>
        <taxon>Gracilibacillus</taxon>
    </lineage>
</organism>
<evidence type="ECO:0000313" key="2">
    <source>
        <dbReference type="EMBL" id="UOQ86175.1"/>
    </source>
</evidence>
<dbReference type="InterPro" id="IPR002575">
    <property type="entry name" value="Aminoglycoside_PTrfase"/>
</dbReference>